<organism evidence="1 2">
    <name type="scientific">Paramecium octaurelia</name>
    <dbReference type="NCBI Taxonomy" id="43137"/>
    <lineage>
        <taxon>Eukaryota</taxon>
        <taxon>Sar</taxon>
        <taxon>Alveolata</taxon>
        <taxon>Ciliophora</taxon>
        <taxon>Intramacronucleata</taxon>
        <taxon>Oligohymenophorea</taxon>
        <taxon>Peniculida</taxon>
        <taxon>Parameciidae</taxon>
        <taxon>Paramecium</taxon>
    </lineage>
</organism>
<proteinExistence type="predicted"/>
<name>A0A8S1VPK5_PAROT</name>
<dbReference type="OMA" id="IGNIDMR"/>
<evidence type="ECO:0000313" key="1">
    <source>
        <dbReference type="EMBL" id="CAD8178947.1"/>
    </source>
</evidence>
<protein>
    <submittedName>
        <fullName evidence="1">Uncharacterized protein</fullName>
    </submittedName>
</protein>
<keyword evidence="2" id="KW-1185">Reference proteome</keyword>
<dbReference type="OrthoDB" id="301583at2759"/>
<evidence type="ECO:0000313" key="2">
    <source>
        <dbReference type="Proteomes" id="UP000683925"/>
    </source>
</evidence>
<comment type="caution">
    <text evidence="1">The sequence shown here is derived from an EMBL/GenBank/DDBJ whole genome shotgun (WGS) entry which is preliminary data.</text>
</comment>
<dbReference type="AlphaFoldDB" id="A0A8S1VPK5"/>
<sequence>MFLGSQPSMLLTTQPNTQQAPSIFGQPQTLPTMQTQLQPQPQPLQPLATQQLQPQLTTAANVQPPIQAQKKGEFENLVKYYKEKPELTKQQELQLFVLQTKYLKNRIQKKFQKQINVKQTQYLLVDTLSQKVCQLFQKFNLNERNLEYTKKDELQRLSQRIKADQEKQNLLFQSQIKVKELYSQPISNYLELNNKFQMNKNMINTMQKKEVLTLSRQTKELMNLLHENRAEQVQPKSVSIKSISFNTHNQLIIEKLFKEQEFYEKLEQFLEFQKKIKAKKNIDKTDYYETLFSCFVNIQSDHKDIMKLLSLQFQGIQFQSQNIQKDLLKNSIKILEAEMSRRIGVLDIANINQKFKDIYYDILSKRLNIQSVSTYYPSGILFLLMRCGQIQQAKSIMFQFAKHQKYQLFFELLEDRTETNQQKIQKLDQFCDDELFEQCYLIAFDSGSVSQVFENQHFPQDQDLFFWMTLKTTHITNQNGSDNWTLSDLQEAIPRDIGFKMDIHLQRYEEILKFIYKTSASLVSKLEYFTLFFIVQSLLEIQDESTMVEMNLILNGILGQVFEKYPDIGGLLIILTEPDLQQAINKIQAEMMKYKYGVELFQDKKFFENFENMFGENQKTQDFIESIVQEQFQQNLLEYHKDFIENIVKGNNINELLATHKAFIGNIDMRMEELKSYLEFRKTSFTHLAMNLYQISGILLLTTECQFNLKAQELKIISGATSKYLVKNNNNPKQYYNLFSTIYQIAVSYPRQKHIFDLIQAFNFLIQSSKIEQFNENKFKQYLVQIDISKLTNILMANKQMYLLKLFFWMIEITLEIHDKKIEEYKNMKESFQRMINNKTYQNVVLNSLFLINREVDLHFQDFKLMPK</sequence>
<accession>A0A8S1VPK5</accession>
<reference evidence="1" key="1">
    <citation type="submission" date="2021-01" db="EMBL/GenBank/DDBJ databases">
        <authorList>
            <consortium name="Genoscope - CEA"/>
            <person name="William W."/>
        </authorList>
    </citation>
    <scope>NUCLEOTIDE SEQUENCE</scope>
</reference>
<dbReference type="EMBL" id="CAJJDP010000071">
    <property type="protein sequence ID" value="CAD8178947.1"/>
    <property type="molecule type" value="Genomic_DNA"/>
</dbReference>
<gene>
    <name evidence="1" type="ORF">POCTA_138.1.T0720043</name>
</gene>
<dbReference type="Proteomes" id="UP000683925">
    <property type="component" value="Unassembled WGS sequence"/>
</dbReference>